<evidence type="ECO:0000313" key="14">
    <source>
        <dbReference type="Proteomes" id="UP000655830"/>
    </source>
</evidence>
<gene>
    <name evidence="13" type="primary">sdaAA</name>
    <name evidence="13" type="ORF">H8718_01345</name>
</gene>
<comment type="cofactor">
    <cofactor evidence="1 11">
        <name>[4Fe-4S] cluster</name>
        <dbReference type="ChEBI" id="CHEBI:49883"/>
    </cofactor>
</comment>
<evidence type="ECO:0000256" key="8">
    <source>
        <dbReference type="ARBA" id="ARBA00023014"/>
    </source>
</evidence>
<keyword evidence="5 11" id="KW-0004">4Fe-4S</keyword>
<sequence length="287" mass="29908">MNFQTAEELLSLCEAQHIPISKAMLEREKTISHMNEEEILKAMHHAYDIMKNAVSRALNEDLVSMGGLIGGEAKKVYARKDKSACGPLVSKAISYAMGVLEVNTSMGLIVAAPTAGSSGVIPGVFRAIQEENDFSDEQMIGALLNAGAIGYIITRNATVSGAEGGCQAEVGAASAMAASAVCELLGGTPRQCLDAASTALANILGLVCDPVGGLVEAPCQNRNAMGASNALISAEITLAGIKHLVPFDETVEAMYKVGRSMPFELRETALGGLAATKSACQRCQGIF</sequence>
<evidence type="ECO:0000313" key="13">
    <source>
        <dbReference type="EMBL" id="MBC8578185.1"/>
    </source>
</evidence>
<keyword evidence="6 11" id="KW-0479">Metal-binding</keyword>
<keyword evidence="8 11" id="KW-0411">Iron-sulfur</keyword>
<keyword evidence="9 11" id="KW-0456">Lyase</keyword>
<evidence type="ECO:0000256" key="5">
    <source>
        <dbReference type="ARBA" id="ARBA00022485"/>
    </source>
</evidence>
<dbReference type="NCBIfam" id="TIGR00718">
    <property type="entry name" value="sda_alpha"/>
    <property type="match status" value="1"/>
</dbReference>
<dbReference type="InterPro" id="IPR004642">
    <property type="entry name" value="Ser_deHydtase_asu"/>
</dbReference>
<dbReference type="Proteomes" id="UP000655830">
    <property type="component" value="Unassembled WGS sequence"/>
</dbReference>
<reference evidence="13" key="1">
    <citation type="submission" date="2020-08" db="EMBL/GenBank/DDBJ databases">
        <title>Genome public.</title>
        <authorList>
            <person name="Liu C."/>
            <person name="Sun Q."/>
        </authorList>
    </citation>
    <scope>NUCLEOTIDE SEQUENCE</scope>
    <source>
        <strain evidence="13">NSJ-12</strain>
    </source>
</reference>
<dbReference type="RefSeq" id="WP_249331248.1">
    <property type="nucleotide sequence ID" value="NZ_JACRSY010000002.1"/>
</dbReference>
<dbReference type="InterPro" id="IPR005130">
    <property type="entry name" value="Ser_deHydtase-like_asu"/>
</dbReference>
<evidence type="ECO:0000256" key="9">
    <source>
        <dbReference type="ARBA" id="ARBA00023239"/>
    </source>
</evidence>
<comment type="catalytic activity">
    <reaction evidence="10 11">
        <text>L-serine = pyruvate + NH4(+)</text>
        <dbReference type="Rhea" id="RHEA:19169"/>
        <dbReference type="ChEBI" id="CHEBI:15361"/>
        <dbReference type="ChEBI" id="CHEBI:28938"/>
        <dbReference type="ChEBI" id="CHEBI:33384"/>
        <dbReference type="EC" id="4.3.1.17"/>
    </reaction>
</comment>
<evidence type="ECO:0000256" key="10">
    <source>
        <dbReference type="ARBA" id="ARBA00049406"/>
    </source>
</evidence>
<dbReference type="PANTHER" id="PTHR30182:SF1">
    <property type="entry name" value="L-SERINE DEHYDRATASE 1"/>
    <property type="match status" value="1"/>
</dbReference>
<comment type="pathway">
    <text evidence="2">Carbohydrate biosynthesis; gluconeogenesis.</text>
</comment>
<dbReference type="GO" id="GO:0046872">
    <property type="term" value="F:metal ion binding"/>
    <property type="evidence" value="ECO:0007669"/>
    <property type="project" value="UniProtKB-KW"/>
</dbReference>
<keyword evidence="4 11" id="KW-0312">Gluconeogenesis</keyword>
<evidence type="ECO:0000256" key="6">
    <source>
        <dbReference type="ARBA" id="ARBA00022723"/>
    </source>
</evidence>
<comment type="similarity">
    <text evidence="3 11">Belongs to the iron-sulfur dependent L-serine dehydratase family.</text>
</comment>
<dbReference type="GO" id="GO:0051539">
    <property type="term" value="F:4 iron, 4 sulfur cluster binding"/>
    <property type="evidence" value="ECO:0007669"/>
    <property type="project" value="UniProtKB-UniRule"/>
</dbReference>
<evidence type="ECO:0000256" key="3">
    <source>
        <dbReference type="ARBA" id="ARBA00008636"/>
    </source>
</evidence>
<evidence type="ECO:0000256" key="4">
    <source>
        <dbReference type="ARBA" id="ARBA00022432"/>
    </source>
</evidence>
<comment type="caution">
    <text evidence="13">The sequence shown here is derived from an EMBL/GenBank/DDBJ whole genome shotgun (WGS) entry which is preliminary data.</text>
</comment>
<evidence type="ECO:0000256" key="7">
    <source>
        <dbReference type="ARBA" id="ARBA00023004"/>
    </source>
</evidence>
<evidence type="ECO:0000256" key="1">
    <source>
        <dbReference type="ARBA" id="ARBA00001966"/>
    </source>
</evidence>
<name>A0A926EFV8_9FIRM</name>
<dbReference type="EC" id="4.3.1.17" evidence="11"/>
<dbReference type="GO" id="GO:0003941">
    <property type="term" value="F:L-serine ammonia-lyase activity"/>
    <property type="evidence" value="ECO:0007669"/>
    <property type="project" value="UniProtKB-UniRule"/>
</dbReference>
<evidence type="ECO:0000256" key="11">
    <source>
        <dbReference type="RuleBase" id="RU366059"/>
    </source>
</evidence>
<dbReference type="PANTHER" id="PTHR30182">
    <property type="entry name" value="L-SERINE DEHYDRATASE"/>
    <property type="match status" value="1"/>
</dbReference>
<dbReference type="AlphaFoldDB" id="A0A926EFV8"/>
<dbReference type="Pfam" id="PF03313">
    <property type="entry name" value="SDH_alpha"/>
    <property type="match status" value="1"/>
</dbReference>
<keyword evidence="14" id="KW-1185">Reference proteome</keyword>
<dbReference type="GO" id="GO:0006094">
    <property type="term" value="P:gluconeogenesis"/>
    <property type="evidence" value="ECO:0007669"/>
    <property type="project" value="UniProtKB-KW"/>
</dbReference>
<feature type="domain" description="Serine dehydratase-like alpha subunit" evidence="12">
    <location>
        <begin position="17"/>
        <end position="274"/>
    </location>
</feature>
<proteinExistence type="inferred from homology"/>
<evidence type="ECO:0000256" key="2">
    <source>
        <dbReference type="ARBA" id="ARBA00004742"/>
    </source>
</evidence>
<evidence type="ECO:0000259" key="12">
    <source>
        <dbReference type="Pfam" id="PF03313"/>
    </source>
</evidence>
<dbReference type="InterPro" id="IPR051318">
    <property type="entry name" value="Fe-S_L-Ser"/>
</dbReference>
<protein>
    <recommendedName>
        <fullName evidence="11">L-serine dehydratase</fullName>
        <ecNumber evidence="11">4.3.1.17</ecNumber>
    </recommendedName>
</protein>
<keyword evidence="7 11" id="KW-0408">Iron</keyword>
<organism evidence="13 14">
    <name type="scientific">Zhenhengia yiwuensis</name>
    <dbReference type="NCBI Taxonomy" id="2763666"/>
    <lineage>
        <taxon>Bacteria</taxon>
        <taxon>Bacillati</taxon>
        <taxon>Bacillota</taxon>
        <taxon>Clostridia</taxon>
        <taxon>Lachnospirales</taxon>
        <taxon>Lachnospiraceae</taxon>
        <taxon>Zhenhengia</taxon>
    </lineage>
</organism>
<dbReference type="EMBL" id="JACRSY010000002">
    <property type="protein sequence ID" value="MBC8578185.1"/>
    <property type="molecule type" value="Genomic_DNA"/>
</dbReference>
<accession>A0A926EFV8</accession>